<organism evidence="1 2">
    <name type="scientific">Methanogenium marinum</name>
    <dbReference type="NCBI Taxonomy" id="348610"/>
    <lineage>
        <taxon>Archaea</taxon>
        <taxon>Methanobacteriati</taxon>
        <taxon>Methanobacteriota</taxon>
        <taxon>Stenosarchaea group</taxon>
        <taxon>Methanomicrobia</taxon>
        <taxon>Methanomicrobiales</taxon>
        <taxon>Methanomicrobiaceae</taxon>
        <taxon>Methanogenium</taxon>
    </lineage>
</organism>
<dbReference type="Proteomes" id="UP001143747">
    <property type="component" value="Unassembled WGS sequence"/>
</dbReference>
<protein>
    <submittedName>
        <fullName evidence="1">Uncharacterized protein</fullName>
    </submittedName>
</protein>
<dbReference type="RefSeq" id="WP_274923889.1">
    <property type="nucleotide sequence ID" value="NZ_JAKELO010000002.1"/>
</dbReference>
<accession>A0A9Q4PUS6</accession>
<keyword evidence="2" id="KW-1185">Reference proteome</keyword>
<evidence type="ECO:0000313" key="2">
    <source>
        <dbReference type="Proteomes" id="UP001143747"/>
    </source>
</evidence>
<dbReference type="AlphaFoldDB" id="A0A9Q4PUS6"/>
<dbReference type="EMBL" id="JAKELO010000002">
    <property type="protein sequence ID" value="MDE4907225.1"/>
    <property type="molecule type" value="Genomic_DNA"/>
</dbReference>
<evidence type="ECO:0000313" key="1">
    <source>
        <dbReference type="EMBL" id="MDE4907225.1"/>
    </source>
</evidence>
<name>A0A9Q4PUS6_9EURY</name>
<reference evidence="1" key="1">
    <citation type="submission" date="2022-01" db="EMBL/GenBank/DDBJ databases">
        <title>Draft genome of Methanogenium marinum DSM 15558.</title>
        <authorList>
            <person name="Chen S.-C."/>
            <person name="You Y.-T."/>
        </authorList>
    </citation>
    <scope>NUCLEOTIDE SEQUENCE</scope>
    <source>
        <strain evidence="1">DSM 15558</strain>
    </source>
</reference>
<proteinExistence type="predicted"/>
<gene>
    <name evidence="1" type="ORF">L0665_01105</name>
</gene>
<comment type="caution">
    <text evidence="1">The sequence shown here is derived from an EMBL/GenBank/DDBJ whole genome shotgun (WGS) entry which is preliminary data.</text>
</comment>
<sequence length="92" mass="10533">MVWIKSIENNYVNVDSIISITFDTKCNAFVAVVGHRDIRLQHKIYQHKTLESILQGTSPKGDDEILEDMILIIEDAKKSGELPIIDFMKLMN</sequence>